<dbReference type="AlphaFoldDB" id="A0AA37HIU0"/>
<feature type="region of interest" description="Disordered" evidence="1">
    <location>
        <begin position="267"/>
        <end position="286"/>
    </location>
</feature>
<dbReference type="Proteomes" id="UP001055286">
    <property type="component" value="Unassembled WGS sequence"/>
</dbReference>
<evidence type="ECO:0000313" key="3">
    <source>
        <dbReference type="EMBL" id="GJD66646.1"/>
    </source>
</evidence>
<keyword evidence="4" id="KW-1185">Reference proteome</keyword>
<dbReference type="SUPFAM" id="SSF51294">
    <property type="entry name" value="Hedgehog/intein (Hint) domain"/>
    <property type="match status" value="1"/>
</dbReference>
<evidence type="ECO:0000313" key="4">
    <source>
        <dbReference type="Proteomes" id="UP001055286"/>
    </source>
</evidence>
<feature type="domain" description="Hedgehog/Intein (Hint)" evidence="2">
    <location>
        <begin position="2"/>
        <end position="119"/>
    </location>
</feature>
<protein>
    <recommendedName>
        <fullName evidence="2">Hedgehog/Intein (Hint) domain-containing protein</fullName>
    </recommendedName>
</protein>
<sequence length="286" mass="31248">MEALSIGDMVVTASGEQRPIKWIGTRAYAGRFLRNNPDLLPIRLQAGCLADGIPARDLHVSPRHAMFLDGCLIPAAHLVNGTTITKVEHLDSLTYWHIELDSHDVLVAEGAPSESFVDDNSRGIFHNAHTFSELYRQEQRKDAVYCAPRVEDGFTLEAVRRRLNQRAGLPLPPAHAFGQLRGYLDHCSIDEQGRLTVRGWAQDLAHPDGPVCLDIVVDGVVAALTFAETYRPDLERAGIGDGCHAFSLILPEPFALGISHQVEVRRSADRAPLTTSRPIGASGLAA</sequence>
<dbReference type="InterPro" id="IPR028992">
    <property type="entry name" value="Hedgehog/Intein_dom"/>
</dbReference>
<accession>A0AA37HIU0</accession>
<comment type="caution">
    <text evidence="3">The sequence shown here is derived from an EMBL/GenBank/DDBJ whole genome shotgun (WGS) entry which is preliminary data.</text>
</comment>
<dbReference type="Pfam" id="PF13403">
    <property type="entry name" value="Hint_2"/>
    <property type="match status" value="1"/>
</dbReference>
<reference evidence="3" key="1">
    <citation type="journal article" date="2016" name="Front. Microbiol.">
        <title>Genome Sequence of the Piezophilic, Mesophilic Sulfate-Reducing Bacterium Desulfovibrio indicus J2T.</title>
        <authorList>
            <person name="Cao J."/>
            <person name="Maignien L."/>
            <person name="Shao Z."/>
            <person name="Alain K."/>
            <person name="Jebbar M."/>
        </authorList>
    </citation>
    <scope>NUCLEOTIDE SEQUENCE</scope>
    <source>
        <strain evidence="3">JCM 32048</strain>
    </source>
</reference>
<gene>
    <name evidence="3" type="ORF">MPEAHAMD_6844</name>
</gene>
<name>A0AA37HIU0_9HYPH</name>
<dbReference type="EMBL" id="BPQJ01000073">
    <property type="protein sequence ID" value="GJD66646.1"/>
    <property type="molecule type" value="Genomic_DNA"/>
</dbReference>
<dbReference type="InterPro" id="IPR036844">
    <property type="entry name" value="Hint_dom_sf"/>
</dbReference>
<reference evidence="3" key="2">
    <citation type="submission" date="2021-08" db="EMBL/GenBank/DDBJ databases">
        <authorList>
            <person name="Tani A."/>
            <person name="Ola A."/>
            <person name="Ogura Y."/>
            <person name="Katsura K."/>
            <person name="Hayashi T."/>
        </authorList>
    </citation>
    <scope>NUCLEOTIDE SEQUENCE</scope>
    <source>
        <strain evidence="3">JCM 32048</strain>
    </source>
</reference>
<evidence type="ECO:0000256" key="1">
    <source>
        <dbReference type="SAM" id="MobiDB-lite"/>
    </source>
</evidence>
<organism evidence="3 4">
    <name type="scientific">Methylobacterium frigidaeris</name>
    <dbReference type="NCBI Taxonomy" id="2038277"/>
    <lineage>
        <taxon>Bacteria</taxon>
        <taxon>Pseudomonadati</taxon>
        <taxon>Pseudomonadota</taxon>
        <taxon>Alphaproteobacteria</taxon>
        <taxon>Hyphomicrobiales</taxon>
        <taxon>Methylobacteriaceae</taxon>
        <taxon>Methylobacterium</taxon>
    </lineage>
</organism>
<evidence type="ECO:0000259" key="2">
    <source>
        <dbReference type="Pfam" id="PF13403"/>
    </source>
</evidence>
<proteinExistence type="predicted"/>